<feature type="region of interest" description="Disordered" evidence="6">
    <location>
        <begin position="158"/>
        <end position="195"/>
    </location>
</feature>
<evidence type="ECO:0000259" key="7">
    <source>
        <dbReference type="PROSITE" id="PS50815"/>
    </source>
</evidence>
<dbReference type="SUPFAM" id="SSF56019">
    <property type="entry name" value="The spindle assembly checkpoint protein mad2"/>
    <property type="match status" value="1"/>
</dbReference>
<keyword evidence="5" id="KW-0469">Meiosis</keyword>
<dbReference type="InterPro" id="IPR036570">
    <property type="entry name" value="HORMA_dom_sf"/>
</dbReference>
<keyword evidence="4" id="KW-0539">Nucleus</keyword>
<gene>
    <name evidence="8" type="ORF">PECUL_23A031589</name>
</gene>
<name>A0AAD1WJ80_PELCU</name>
<evidence type="ECO:0000256" key="5">
    <source>
        <dbReference type="ARBA" id="ARBA00023254"/>
    </source>
</evidence>
<organism evidence="8 9">
    <name type="scientific">Pelobates cultripes</name>
    <name type="common">Western spadefoot toad</name>
    <dbReference type="NCBI Taxonomy" id="61616"/>
    <lineage>
        <taxon>Eukaryota</taxon>
        <taxon>Metazoa</taxon>
        <taxon>Chordata</taxon>
        <taxon>Craniata</taxon>
        <taxon>Vertebrata</taxon>
        <taxon>Euteleostomi</taxon>
        <taxon>Amphibia</taxon>
        <taxon>Batrachia</taxon>
        <taxon>Anura</taxon>
        <taxon>Pelobatoidea</taxon>
        <taxon>Pelobatidae</taxon>
        <taxon>Pelobates</taxon>
    </lineage>
</organism>
<dbReference type="PANTHER" id="PTHR48225">
    <property type="entry name" value="HORMA DOMAIN-CONTAINING PROTEIN 1"/>
    <property type="match status" value="1"/>
</dbReference>
<dbReference type="InterPro" id="IPR051294">
    <property type="entry name" value="HORMA_MeioticProgression"/>
</dbReference>
<evidence type="ECO:0000313" key="9">
    <source>
        <dbReference type="Proteomes" id="UP001295444"/>
    </source>
</evidence>
<feature type="compositionally biased region" description="Basic residues" evidence="6">
    <location>
        <begin position="180"/>
        <end position="195"/>
    </location>
</feature>
<dbReference type="GO" id="GO:0005634">
    <property type="term" value="C:nucleus"/>
    <property type="evidence" value="ECO:0007669"/>
    <property type="project" value="UniProtKB-SubCell"/>
</dbReference>
<evidence type="ECO:0000313" key="8">
    <source>
        <dbReference type="EMBL" id="CAH2310558.1"/>
    </source>
</evidence>
<reference evidence="8" key="1">
    <citation type="submission" date="2022-03" db="EMBL/GenBank/DDBJ databases">
        <authorList>
            <person name="Alioto T."/>
            <person name="Alioto T."/>
            <person name="Gomez Garrido J."/>
        </authorList>
    </citation>
    <scope>NUCLEOTIDE SEQUENCE</scope>
</reference>
<keyword evidence="9" id="KW-1185">Reference proteome</keyword>
<sequence>MQGCFDALEKKYLQMVILGVYKNTEDPNSLIESYQFKFVYTPKGPQMHIASDRIPLLKNVTMGGIKSASMGLIRKLFLLMHNLGPLPSDISLTMKLFYYDAVTPPHYQPPGFKEGVAHIIHFEGDPVHVKLAEVSTSFHVFKLRITTEKDRMETLNEQSIFKEQEDNDGPQKKCVPGHAVAKKPKIKETSRKRRR</sequence>
<protein>
    <recommendedName>
        <fullName evidence="7">HORMA domain-containing protein</fullName>
    </recommendedName>
</protein>
<dbReference type="Gene3D" id="3.30.900.10">
    <property type="entry name" value="HORMA domain"/>
    <property type="match status" value="1"/>
</dbReference>
<dbReference type="PANTHER" id="PTHR48225:SF4">
    <property type="entry name" value="ZEBRAFISH TESTIS-EXPRESSED 38"/>
    <property type="match status" value="1"/>
</dbReference>
<dbReference type="EMBL" id="OW240919">
    <property type="protein sequence ID" value="CAH2310558.1"/>
    <property type="molecule type" value="Genomic_DNA"/>
</dbReference>
<feature type="domain" description="HORMA" evidence="7">
    <location>
        <begin position="1"/>
        <end position="145"/>
    </location>
</feature>
<dbReference type="AlphaFoldDB" id="A0AAD1WJ80"/>
<dbReference type="Pfam" id="PF02301">
    <property type="entry name" value="HORMA"/>
    <property type="match status" value="1"/>
</dbReference>
<dbReference type="GO" id="GO:0051321">
    <property type="term" value="P:meiotic cell cycle"/>
    <property type="evidence" value="ECO:0007669"/>
    <property type="project" value="UniProtKB-KW"/>
</dbReference>
<evidence type="ECO:0000256" key="4">
    <source>
        <dbReference type="ARBA" id="ARBA00023242"/>
    </source>
</evidence>
<dbReference type="GO" id="GO:0005694">
    <property type="term" value="C:chromosome"/>
    <property type="evidence" value="ECO:0007669"/>
    <property type="project" value="UniProtKB-SubCell"/>
</dbReference>
<evidence type="ECO:0000256" key="3">
    <source>
        <dbReference type="ARBA" id="ARBA00022454"/>
    </source>
</evidence>
<evidence type="ECO:0000256" key="6">
    <source>
        <dbReference type="SAM" id="MobiDB-lite"/>
    </source>
</evidence>
<evidence type="ECO:0000256" key="2">
    <source>
        <dbReference type="ARBA" id="ARBA00004286"/>
    </source>
</evidence>
<comment type="subcellular location">
    <subcellularLocation>
        <location evidence="2">Chromosome</location>
    </subcellularLocation>
    <subcellularLocation>
        <location evidence="1">Nucleus</location>
    </subcellularLocation>
</comment>
<keyword evidence="3" id="KW-0158">Chromosome</keyword>
<dbReference type="Proteomes" id="UP001295444">
    <property type="component" value="Chromosome 08"/>
</dbReference>
<dbReference type="PROSITE" id="PS50815">
    <property type="entry name" value="HORMA"/>
    <property type="match status" value="1"/>
</dbReference>
<evidence type="ECO:0000256" key="1">
    <source>
        <dbReference type="ARBA" id="ARBA00004123"/>
    </source>
</evidence>
<accession>A0AAD1WJ80</accession>
<proteinExistence type="predicted"/>
<dbReference type="InterPro" id="IPR003511">
    <property type="entry name" value="HORMA_dom"/>
</dbReference>